<protein>
    <submittedName>
        <fullName evidence="1">Uncharacterized protein</fullName>
    </submittedName>
</protein>
<dbReference type="EMBL" id="BARS01045917">
    <property type="protein sequence ID" value="GAG37980.1"/>
    <property type="molecule type" value="Genomic_DNA"/>
</dbReference>
<dbReference type="AlphaFoldDB" id="X0X4Q6"/>
<feature type="non-terminal residue" evidence="1">
    <location>
        <position position="50"/>
    </location>
</feature>
<evidence type="ECO:0000313" key="1">
    <source>
        <dbReference type="EMBL" id="GAG37980.1"/>
    </source>
</evidence>
<gene>
    <name evidence="1" type="ORF">S01H1_69187</name>
</gene>
<comment type="caution">
    <text evidence="1">The sequence shown here is derived from an EMBL/GenBank/DDBJ whole genome shotgun (WGS) entry which is preliminary data.</text>
</comment>
<sequence>MKRLIIGLMLVMCLLVPVSCAEAGPREEQLSVPGLPLVDEIDEAAAKREP</sequence>
<accession>X0X4Q6</accession>
<name>X0X4Q6_9ZZZZ</name>
<proteinExistence type="predicted"/>
<reference evidence="1" key="1">
    <citation type="journal article" date="2014" name="Front. Microbiol.">
        <title>High frequency of phylogenetically diverse reductive dehalogenase-homologous genes in deep subseafloor sedimentary metagenomes.</title>
        <authorList>
            <person name="Kawai M."/>
            <person name="Futagami T."/>
            <person name="Toyoda A."/>
            <person name="Takaki Y."/>
            <person name="Nishi S."/>
            <person name="Hori S."/>
            <person name="Arai W."/>
            <person name="Tsubouchi T."/>
            <person name="Morono Y."/>
            <person name="Uchiyama I."/>
            <person name="Ito T."/>
            <person name="Fujiyama A."/>
            <person name="Inagaki F."/>
            <person name="Takami H."/>
        </authorList>
    </citation>
    <scope>NUCLEOTIDE SEQUENCE</scope>
    <source>
        <strain evidence="1">Expedition CK06-06</strain>
    </source>
</reference>
<organism evidence="1">
    <name type="scientific">marine sediment metagenome</name>
    <dbReference type="NCBI Taxonomy" id="412755"/>
    <lineage>
        <taxon>unclassified sequences</taxon>
        <taxon>metagenomes</taxon>
        <taxon>ecological metagenomes</taxon>
    </lineage>
</organism>